<proteinExistence type="predicted"/>
<dbReference type="InterPro" id="IPR029026">
    <property type="entry name" value="tRNA_m1G_MTases_N"/>
</dbReference>
<dbReference type="InterPro" id="IPR007158">
    <property type="entry name" value="TrmY"/>
</dbReference>
<evidence type="ECO:0000256" key="2">
    <source>
        <dbReference type="ARBA" id="ARBA00022603"/>
    </source>
</evidence>
<dbReference type="GO" id="GO:0030488">
    <property type="term" value="P:tRNA methylation"/>
    <property type="evidence" value="ECO:0007669"/>
    <property type="project" value="TreeGrafter"/>
</dbReference>
<organism evidence="5">
    <name type="scientific">marine sediment metagenome</name>
    <dbReference type="NCBI Taxonomy" id="412755"/>
    <lineage>
        <taxon>unclassified sequences</taxon>
        <taxon>metagenomes</taxon>
        <taxon>ecological metagenomes</taxon>
    </lineage>
</organism>
<dbReference type="GO" id="GO:0008757">
    <property type="term" value="F:S-adenosylmethionine-dependent methyltransferase activity"/>
    <property type="evidence" value="ECO:0007669"/>
    <property type="project" value="TreeGrafter"/>
</dbReference>
<protein>
    <submittedName>
        <fullName evidence="5">Uncharacterized protein</fullName>
    </submittedName>
</protein>
<dbReference type="PANTHER" id="PTHR40703">
    <property type="entry name" value="TRNA (PSEUDOURIDINE(54)-N(1))-METHYLTRANSFERASE"/>
    <property type="match status" value="1"/>
</dbReference>
<dbReference type="Gene3D" id="3.40.1280.10">
    <property type="match status" value="1"/>
</dbReference>
<dbReference type="PANTHER" id="PTHR40703:SF1">
    <property type="entry name" value="TRNA (PSEUDOURIDINE(54)-N(1))-METHYLTRANSFERASE"/>
    <property type="match status" value="1"/>
</dbReference>
<dbReference type="GO" id="GO:0008175">
    <property type="term" value="F:tRNA methyltransferase activity"/>
    <property type="evidence" value="ECO:0007669"/>
    <property type="project" value="InterPro"/>
</dbReference>
<dbReference type="EMBL" id="LAZR01010236">
    <property type="protein sequence ID" value="KKM68060.1"/>
    <property type="molecule type" value="Genomic_DNA"/>
</dbReference>
<keyword evidence="4" id="KW-0949">S-adenosyl-L-methionine</keyword>
<dbReference type="Pfam" id="PF04013">
    <property type="entry name" value="Methyltrn_RNA_2"/>
    <property type="match status" value="1"/>
</dbReference>
<evidence type="ECO:0000313" key="5">
    <source>
        <dbReference type="EMBL" id="KKM68060.1"/>
    </source>
</evidence>
<sequence length="198" mass="22846">MKLIFFIKSETVDISKYTIKNIPGSSGRLDVISRCILSALLNEKGFDRRVEIWIFLKNYGTFIFNPEDLQYQNFPKTELMLTDYFVSFLHTQESKEILNNNPLNSIKSSKMSIIKAIENFKNKNICIFVLKETGKDFLMLKSKLTSDKNILFIIGSQEDKFLNSSELLRLNLPIISIGDQSYLASSVIRLLKLHMFAL</sequence>
<reference evidence="5" key="1">
    <citation type="journal article" date="2015" name="Nature">
        <title>Complex archaea that bridge the gap between prokaryotes and eukaryotes.</title>
        <authorList>
            <person name="Spang A."/>
            <person name="Saw J.H."/>
            <person name="Jorgensen S.L."/>
            <person name="Zaremba-Niedzwiedzka K."/>
            <person name="Martijn J."/>
            <person name="Lind A.E."/>
            <person name="van Eijk R."/>
            <person name="Schleper C."/>
            <person name="Guy L."/>
            <person name="Ettema T.J."/>
        </authorList>
    </citation>
    <scope>NUCLEOTIDE SEQUENCE</scope>
</reference>
<evidence type="ECO:0000256" key="4">
    <source>
        <dbReference type="ARBA" id="ARBA00022691"/>
    </source>
</evidence>
<dbReference type="SUPFAM" id="SSF75217">
    <property type="entry name" value="alpha/beta knot"/>
    <property type="match status" value="1"/>
</dbReference>
<gene>
    <name evidence="5" type="ORF">LCGC14_1464650</name>
</gene>
<accession>A0A0F9LUM1</accession>
<keyword evidence="1" id="KW-0963">Cytoplasm</keyword>
<evidence type="ECO:0000256" key="1">
    <source>
        <dbReference type="ARBA" id="ARBA00022490"/>
    </source>
</evidence>
<keyword evidence="3" id="KW-0808">Transferase</keyword>
<keyword evidence="2" id="KW-0489">Methyltransferase</keyword>
<name>A0A0F9LUM1_9ZZZZ</name>
<comment type="caution">
    <text evidence="5">The sequence shown here is derived from an EMBL/GenBank/DDBJ whole genome shotgun (WGS) entry which is preliminary data.</text>
</comment>
<evidence type="ECO:0000256" key="3">
    <source>
        <dbReference type="ARBA" id="ARBA00022679"/>
    </source>
</evidence>
<dbReference type="InterPro" id="IPR029028">
    <property type="entry name" value="Alpha/beta_knot_MTases"/>
</dbReference>
<dbReference type="AlphaFoldDB" id="A0A0F9LUM1"/>